<name>A0A6A6VMN9_9PLEO</name>
<sequence>MAHLKSEDTAWAVSELPTWQYAIYSVDDPFSSLHTFLDKGKEAIAYLTYIIDHYDSLPSTIVFLHAHRSRWPQARHNEGAQCSAVQMLRDLNIDYIHKEGYANLRCNTNPGCPDEIQPFREPKEDRRAAENAMADAWRELFPGNDMHVPVVIATPCGAQFAVSKVQVRKRPRDDYVRFREWVVNTTVEDPGRVMEYLWHVIFGREAVHCPDQRKC</sequence>
<accession>A0A6A6VMN9</accession>
<proteinExistence type="predicted"/>
<protein>
    <submittedName>
        <fullName evidence="1">Uncharacterized protein</fullName>
    </submittedName>
</protein>
<evidence type="ECO:0000313" key="1">
    <source>
        <dbReference type="EMBL" id="KAF2750820.1"/>
    </source>
</evidence>
<dbReference type="EMBL" id="MU006563">
    <property type="protein sequence ID" value="KAF2750820.1"/>
    <property type="molecule type" value="Genomic_DNA"/>
</dbReference>
<dbReference type="InterPro" id="IPR021838">
    <property type="entry name" value="DUF3431"/>
</dbReference>
<dbReference type="PANTHER" id="PTHR37490:SF2">
    <property type="match status" value="1"/>
</dbReference>
<dbReference type="Proteomes" id="UP000799440">
    <property type="component" value="Unassembled WGS sequence"/>
</dbReference>
<gene>
    <name evidence="1" type="ORF">M011DRAFT_417155</name>
</gene>
<dbReference type="Pfam" id="PF11913">
    <property type="entry name" value="DUF3431"/>
    <property type="match status" value="1"/>
</dbReference>
<dbReference type="OrthoDB" id="426718at2759"/>
<keyword evidence="2" id="KW-1185">Reference proteome</keyword>
<evidence type="ECO:0000313" key="2">
    <source>
        <dbReference type="Proteomes" id="UP000799440"/>
    </source>
</evidence>
<reference evidence="1" key="1">
    <citation type="journal article" date="2020" name="Stud. Mycol.">
        <title>101 Dothideomycetes genomes: a test case for predicting lifestyles and emergence of pathogens.</title>
        <authorList>
            <person name="Haridas S."/>
            <person name="Albert R."/>
            <person name="Binder M."/>
            <person name="Bloem J."/>
            <person name="Labutti K."/>
            <person name="Salamov A."/>
            <person name="Andreopoulos B."/>
            <person name="Baker S."/>
            <person name="Barry K."/>
            <person name="Bills G."/>
            <person name="Bluhm B."/>
            <person name="Cannon C."/>
            <person name="Castanera R."/>
            <person name="Culley D."/>
            <person name="Daum C."/>
            <person name="Ezra D."/>
            <person name="Gonzalez J."/>
            <person name="Henrissat B."/>
            <person name="Kuo A."/>
            <person name="Liang C."/>
            <person name="Lipzen A."/>
            <person name="Lutzoni F."/>
            <person name="Magnuson J."/>
            <person name="Mondo S."/>
            <person name="Nolan M."/>
            <person name="Ohm R."/>
            <person name="Pangilinan J."/>
            <person name="Park H.-J."/>
            <person name="Ramirez L."/>
            <person name="Alfaro M."/>
            <person name="Sun H."/>
            <person name="Tritt A."/>
            <person name="Yoshinaga Y."/>
            <person name="Zwiers L.-H."/>
            <person name="Turgeon B."/>
            <person name="Goodwin S."/>
            <person name="Spatafora J."/>
            <person name="Crous P."/>
            <person name="Grigoriev I."/>
        </authorList>
    </citation>
    <scope>NUCLEOTIDE SEQUENCE</scope>
    <source>
        <strain evidence="1">CBS 119925</strain>
    </source>
</reference>
<dbReference type="PANTHER" id="PTHR37490">
    <property type="entry name" value="EXPRESSED PROTEIN"/>
    <property type="match status" value="1"/>
</dbReference>
<organism evidence="1 2">
    <name type="scientific">Sporormia fimetaria CBS 119925</name>
    <dbReference type="NCBI Taxonomy" id="1340428"/>
    <lineage>
        <taxon>Eukaryota</taxon>
        <taxon>Fungi</taxon>
        <taxon>Dikarya</taxon>
        <taxon>Ascomycota</taxon>
        <taxon>Pezizomycotina</taxon>
        <taxon>Dothideomycetes</taxon>
        <taxon>Pleosporomycetidae</taxon>
        <taxon>Pleosporales</taxon>
        <taxon>Sporormiaceae</taxon>
        <taxon>Sporormia</taxon>
    </lineage>
</organism>
<dbReference type="AlphaFoldDB" id="A0A6A6VMN9"/>